<name>A0ABU4XWJ6_9HYPH</name>
<feature type="region of interest" description="Disordered" evidence="1">
    <location>
        <begin position="1"/>
        <end position="23"/>
    </location>
</feature>
<evidence type="ECO:0000313" key="2">
    <source>
        <dbReference type="EMBL" id="MDX8478968.1"/>
    </source>
</evidence>
<evidence type="ECO:0000313" key="3">
    <source>
        <dbReference type="Proteomes" id="UP001287059"/>
    </source>
</evidence>
<accession>A0ABU4XWJ6</accession>
<reference evidence="2 3" key="1">
    <citation type="submission" date="2023-08" db="EMBL/GenBank/DDBJ databases">
        <title>Implementing the SeqCode for naming new Mesorhizobium species isolated from Vachellia karroo root nodules.</title>
        <authorList>
            <person name="Van Lill M."/>
        </authorList>
    </citation>
    <scope>NUCLEOTIDE SEQUENCE [LARGE SCALE GENOMIC DNA]</scope>
    <source>
        <strain evidence="2 3">VK24D</strain>
    </source>
</reference>
<organism evidence="2 3">
    <name type="scientific">Mesorhizobium album</name>
    <dbReference type="NCBI Taxonomy" id="3072314"/>
    <lineage>
        <taxon>Bacteria</taxon>
        <taxon>Pseudomonadati</taxon>
        <taxon>Pseudomonadota</taxon>
        <taxon>Alphaproteobacteria</taxon>
        <taxon>Hyphomicrobiales</taxon>
        <taxon>Phyllobacteriaceae</taxon>
        <taxon>Mesorhizobium</taxon>
    </lineage>
</organism>
<sequence length="82" mass="9526">MNDTCTLASAPHPAARPGTPVERASRRRLAALRSIIAAWREQAHFRWELKRMLRDNPHLIDDIGLTKRQAEDEIAKLPFWQR</sequence>
<gene>
    <name evidence="2" type="ORF">RFN28_10840</name>
</gene>
<comment type="caution">
    <text evidence="2">The sequence shown here is derived from an EMBL/GenBank/DDBJ whole genome shotgun (WGS) entry which is preliminary data.</text>
</comment>
<dbReference type="Proteomes" id="UP001287059">
    <property type="component" value="Unassembled WGS sequence"/>
</dbReference>
<proteinExistence type="predicted"/>
<evidence type="ECO:0000256" key="1">
    <source>
        <dbReference type="SAM" id="MobiDB-lite"/>
    </source>
</evidence>
<dbReference type="EMBL" id="JAVIIW010000010">
    <property type="protein sequence ID" value="MDX8478968.1"/>
    <property type="molecule type" value="Genomic_DNA"/>
</dbReference>
<keyword evidence="3" id="KW-1185">Reference proteome</keyword>
<protein>
    <submittedName>
        <fullName evidence="2">DUF1127 domain-containing protein</fullName>
    </submittedName>
</protein>